<evidence type="ECO:0000313" key="2">
    <source>
        <dbReference type="Proteomes" id="UP000037069"/>
    </source>
</evidence>
<dbReference type="EMBL" id="JRES01000411">
    <property type="protein sequence ID" value="KNC31484.1"/>
    <property type="molecule type" value="Genomic_DNA"/>
</dbReference>
<comment type="caution">
    <text evidence="1">The sequence shown here is derived from an EMBL/GenBank/DDBJ whole genome shotgun (WGS) entry which is preliminary data.</text>
</comment>
<organism evidence="1 2">
    <name type="scientific">Lucilia cuprina</name>
    <name type="common">Green bottle fly</name>
    <name type="synonym">Australian sheep blowfly</name>
    <dbReference type="NCBI Taxonomy" id="7375"/>
    <lineage>
        <taxon>Eukaryota</taxon>
        <taxon>Metazoa</taxon>
        <taxon>Ecdysozoa</taxon>
        <taxon>Arthropoda</taxon>
        <taxon>Hexapoda</taxon>
        <taxon>Insecta</taxon>
        <taxon>Pterygota</taxon>
        <taxon>Neoptera</taxon>
        <taxon>Endopterygota</taxon>
        <taxon>Diptera</taxon>
        <taxon>Brachycera</taxon>
        <taxon>Muscomorpha</taxon>
        <taxon>Oestroidea</taxon>
        <taxon>Calliphoridae</taxon>
        <taxon>Luciliinae</taxon>
        <taxon>Lucilia</taxon>
    </lineage>
</organism>
<protein>
    <submittedName>
        <fullName evidence="1">Uncharacterized protein</fullName>
    </submittedName>
</protein>
<evidence type="ECO:0000313" key="1">
    <source>
        <dbReference type="EMBL" id="KNC31484.1"/>
    </source>
</evidence>
<accession>A0A0L0CJ32</accession>
<dbReference type="Proteomes" id="UP000037069">
    <property type="component" value="Unassembled WGS sequence"/>
</dbReference>
<name>A0A0L0CJ32_LUCCU</name>
<gene>
    <name evidence="1" type="ORF">FF38_07393</name>
</gene>
<proteinExistence type="predicted"/>
<keyword evidence="2" id="KW-1185">Reference proteome</keyword>
<dbReference type="AlphaFoldDB" id="A0A0L0CJ32"/>
<reference evidence="1 2" key="1">
    <citation type="journal article" date="2015" name="Nat. Commun.">
        <title>Lucilia cuprina genome unlocks parasitic fly biology to underpin future interventions.</title>
        <authorList>
            <person name="Anstead C.A."/>
            <person name="Korhonen P.K."/>
            <person name="Young N.D."/>
            <person name="Hall R.S."/>
            <person name="Jex A.R."/>
            <person name="Murali S.C."/>
            <person name="Hughes D.S."/>
            <person name="Lee S.F."/>
            <person name="Perry T."/>
            <person name="Stroehlein A.J."/>
            <person name="Ansell B.R."/>
            <person name="Breugelmans B."/>
            <person name="Hofmann A."/>
            <person name="Qu J."/>
            <person name="Dugan S."/>
            <person name="Lee S.L."/>
            <person name="Chao H."/>
            <person name="Dinh H."/>
            <person name="Han Y."/>
            <person name="Doddapaneni H.V."/>
            <person name="Worley K.C."/>
            <person name="Muzny D.M."/>
            <person name="Ioannidis P."/>
            <person name="Waterhouse R.M."/>
            <person name="Zdobnov E.M."/>
            <person name="James P.J."/>
            <person name="Bagnall N.H."/>
            <person name="Kotze A.C."/>
            <person name="Gibbs R.A."/>
            <person name="Richards S."/>
            <person name="Batterham P."/>
            <person name="Gasser R.B."/>
        </authorList>
    </citation>
    <scope>NUCLEOTIDE SEQUENCE [LARGE SCALE GENOMIC DNA]</scope>
    <source>
        <strain evidence="1 2">LS</strain>
        <tissue evidence="1">Full body</tissue>
    </source>
</reference>
<sequence>MKAAIGWFIPRPFQSHCTLAKSSSHILCGYAFFFKHKSTILDREIISLPVREITPIKRHVIIIISLKPSWISKNTVAEWKEFFHVVSADGGNIEESKLEVVVINGNATAAKKNVYARAKTIIALDIVRMVKNIQSSQEIWIYLKNTYDRKSTKKAKLFRKLLNF</sequence>